<accession>A0A518CJV4</accession>
<dbReference type="AlphaFoldDB" id="A0A518CJV4"/>
<evidence type="ECO:0000313" key="2">
    <source>
        <dbReference type="Proteomes" id="UP000317178"/>
    </source>
</evidence>
<gene>
    <name evidence="1" type="ORF">Pla110_12120</name>
</gene>
<evidence type="ECO:0000313" key="1">
    <source>
        <dbReference type="EMBL" id="QDU79502.1"/>
    </source>
</evidence>
<dbReference type="Proteomes" id="UP000317178">
    <property type="component" value="Chromosome"/>
</dbReference>
<name>A0A518CJV4_9PLAN</name>
<reference evidence="1 2" key="1">
    <citation type="submission" date="2019-02" db="EMBL/GenBank/DDBJ databases">
        <title>Deep-cultivation of Planctomycetes and their phenomic and genomic characterization uncovers novel biology.</title>
        <authorList>
            <person name="Wiegand S."/>
            <person name="Jogler M."/>
            <person name="Boedeker C."/>
            <person name="Pinto D."/>
            <person name="Vollmers J."/>
            <person name="Rivas-Marin E."/>
            <person name="Kohn T."/>
            <person name="Peeters S.H."/>
            <person name="Heuer A."/>
            <person name="Rast P."/>
            <person name="Oberbeckmann S."/>
            <person name="Bunk B."/>
            <person name="Jeske O."/>
            <person name="Meyerdierks A."/>
            <person name="Storesund J.E."/>
            <person name="Kallscheuer N."/>
            <person name="Luecker S."/>
            <person name="Lage O.M."/>
            <person name="Pohl T."/>
            <person name="Merkel B.J."/>
            <person name="Hornburger P."/>
            <person name="Mueller R.-W."/>
            <person name="Bruemmer F."/>
            <person name="Labrenz M."/>
            <person name="Spormann A.M."/>
            <person name="Op den Camp H."/>
            <person name="Overmann J."/>
            <person name="Amann R."/>
            <person name="Jetten M.S.M."/>
            <person name="Mascher T."/>
            <person name="Medema M.H."/>
            <person name="Devos D.P."/>
            <person name="Kaster A.-K."/>
            <person name="Ovreas L."/>
            <person name="Rohde M."/>
            <person name="Galperin M.Y."/>
            <person name="Jogler C."/>
        </authorList>
    </citation>
    <scope>NUCLEOTIDE SEQUENCE [LARGE SCALE GENOMIC DNA]</scope>
    <source>
        <strain evidence="1 2">Pla110</strain>
    </source>
</reference>
<proteinExistence type="predicted"/>
<protein>
    <submittedName>
        <fullName evidence="1">Uncharacterized protein</fullName>
    </submittedName>
</protein>
<dbReference type="KEGG" id="plon:Pla110_12120"/>
<dbReference type="EMBL" id="CP036281">
    <property type="protein sequence ID" value="QDU79502.1"/>
    <property type="molecule type" value="Genomic_DNA"/>
</dbReference>
<sequence>MDVREANLRFSCNGYAASAWNWLRQERNSFRDVENKHHCFESNLRLKKIMISWDALQNVDIQAPGIIGFKAKGKF</sequence>
<organism evidence="1 2">
    <name type="scientific">Polystyrenella longa</name>
    <dbReference type="NCBI Taxonomy" id="2528007"/>
    <lineage>
        <taxon>Bacteria</taxon>
        <taxon>Pseudomonadati</taxon>
        <taxon>Planctomycetota</taxon>
        <taxon>Planctomycetia</taxon>
        <taxon>Planctomycetales</taxon>
        <taxon>Planctomycetaceae</taxon>
        <taxon>Polystyrenella</taxon>
    </lineage>
</organism>
<keyword evidence="2" id="KW-1185">Reference proteome</keyword>